<dbReference type="Proteomes" id="UP000295493">
    <property type="component" value="Unassembled WGS sequence"/>
</dbReference>
<sequence>MSGRGVSGREGKRLAAPLTEAAPQYAAGLPIPLRMTRTECRLVFRFFRYFGPNHGIGRKHGGTVTDVTRVRQHSHAGLRSEIVGTCDIGQNARRTGGLWGRPQVWAVGAERYAVFGAMNRLARRALLAPALALAGCGAMIRDHLIHSYMGVPFDASQTSPEVAALARRSLTWDKQAQLDLGIAFEEGRGVESDLDKARTLYRLTASESGGPVLVHVSGIGNERGQIVQVGMRRAFPVWQKPKLDLKN</sequence>
<organism evidence="1 2">
    <name type="scientific">Stakelama pacifica</name>
    <dbReference type="NCBI Taxonomy" id="517720"/>
    <lineage>
        <taxon>Bacteria</taxon>
        <taxon>Pseudomonadati</taxon>
        <taxon>Pseudomonadota</taxon>
        <taxon>Alphaproteobacteria</taxon>
        <taxon>Sphingomonadales</taxon>
        <taxon>Sphingomonadaceae</taxon>
        <taxon>Stakelama</taxon>
    </lineage>
</organism>
<keyword evidence="2" id="KW-1185">Reference proteome</keyword>
<gene>
    <name evidence="1" type="ORF">EV664_104153</name>
</gene>
<evidence type="ECO:0008006" key="3">
    <source>
        <dbReference type="Google" id="ProtNLM"/>
    </source>
</evidence>
<comment type="caution">
    <text evidence="1">The sequence shown here is derived from an EMBL/GenBank/DDBJ whole genome shotgun (WGS) entry which is preliminary data.</text>
</comment>
<evidence type="ECO:0000313" key="1">
    <source>
        <dbReference type="EMBL" id="TDN83669.1"/>
    </source>
</evidence>
<dbReference type="EMBL" id="SNWD01000004">
    <property type="protein sequence ID" value="TDN83669.1"/>
    <property type="molecule type" value="Genomic_DNA"/>
</dbReference>
<evidence type="ECO:0000313" key="2">
    <source>
        <dbReference type="Proteomes" id="UP000295493"/>
    </source>
</evidence>
<accession>A0A4R6FPR6</accession>
<dbReference type="AlphaFoldDB" id="A0A4R6FPR6"/>
<protein>
    <recommendedName>
        <fullName evidence="3">Sel1 repeat-containing protein</fullName>
    </recommendedName>
</protein>
<reference evidence="1 2" key="1">
    <citation type="submission" date="2019-03" db="EMBL/GenBank/DDBJ databases">
        <title>Genomic Encyclopedia of Type Strains, Phase IV (KMG-IV): sequencing the most valuable type-strain genomes for metagenomic binning, comparative biology and taxonomic classification.</title>
        <authorList>
            <person name="Goeker M."/>
        </authorList>
    </citation>
    <scope>NUCLEOTIDE SEQUENCE [LARGE SCALE GENOMIC DNA]</scope>
    <source>
        <strain evidence="1 2">DSM 25059</strain>
    </source>
</reference>
<proteinExistence type="predicted"/>
<name>A0A4R6FPR6_9SPHN</name>